<comment type="caution">
    <text evidence="2">The sequence shown here is derived from an EMBL/GenBank/DDBJ whole genome shotgun (WGS) entry which is preliminary data.</text>
</comment>
<proteinExistence type="predicted"/>
<reference evidence="2 3" key="1">
    <citation type="submission" date="2016-08" db="EMBL/GenBank/DDBJ databases">
        <title>Novel Firmicute Genomes.</title>
        <authorList>
            <person name="Poppleton D.I."/>
            <person name="Gribaldo S."/>
        </authorList>
    </citation>
    <scope>NUCLEOTIDE SEQUENCE [LARGE SCALE GENOMIC DNA]</scope>
    <source>
        <strain evidence="2 3">RAOx-1</strain>
    </source>
</reference>
<feature type="compositionally biased region" description="Polar residues" evidence="1">
    <location>
        <begin position="158"/>
        <end position="167"/>
    </location>
</feature>
<feature type="compositionally biased region" description="Low complexity" evidence="1">
    <location>
        <begin position="85"/>
        <end position="94"/>
    </location>
</feature>
<feature type="region of interest" description="Disordered" evidence="1">
    <location>
        <begin position="72"/>
        <end position="119"/>
    </location>
</feature>
<gene>
    <name evidence="2" type="ORF">BEP19_01910</name>
</gene>
<evidence type="ECO:0000313" key="2">
    <source>
        <dbReference type="EMBL" id="RKD25721.1"/>
    </source>
</evidence>
<dbReference type="AlphaFoldDB" id="A0A419SNC9"/>
<evidence type="ECO:0000313" key="3">
    <source>
        <dbReference type="Proteomes" id="UP000284219"/>
    </source>
</evidence>
<dbReference type="EMBL" id="MCHY01000006">
    <property type="protein sequence ID" value="RKD25721.1"/>
    <property type="molecule type" value="Genomic_DNA"/>
</dbReference>
<keyword evidence="3" id="KW-1185">Reference proteome</keyword>
<sequence>MRKKEFKLLLATNPVLQQWMKENHARLKTNPEILFYLTRHPEGMKHFRSDQPVDNQKIVRESQLFMKELMKEREERRGSRKRRSAVQSAASSVPSRKEKGGGPSASVTTGVAQPQARRGGGLLGNIKALFDKTVTPPPRSRPSSSQRPLPTLQRPGQPIQQHRQQPASRIGAVKGLAHQTKRSLSGGSPNLKIPKLKLSRKQVMSTLNQTTEMLDVVGALIGKVSHLK</sequence>
<organism evidence="2 3">
    <name type="scientific">Ammoniphilus oxalaticus</name>
    <dbReference type="NCBI Taxonomy" id="66863"/>
    <lineage>
        <taxon>Bacteria</taxon>
        <taxon>Bacillati</taxon>
        <taxon>Bacillota</taxon>
        <taxon>Bacilli</taxon>
        <taxon>Bacillales</taxon>
        <taxon>Paenibacillaceae</taxon>
        <taxon>Aneurinibacillus group</taxon>
        <taxon>Ammoniphilus</taxon>
    </lineage>
</organism>
<dbReference type="Proteomes" id="UP000284219">
    <property type="component" value="Unassembled WGS sequence"/>
</dbReference>
<protein>
    <submittedName>
        <fullName evidence="2">Uncharacterized protein</fullName>
    </submittedName>
</protein>
<name>A0A419SNC9_9BACL</name>
<dbReference type="RefSeq" id="WP_120188395.1">
    <property type="nucleotide sequence ID" value="NZ_MCHY01000006.1"/>
</dbReference>
<evidence type="ECO:0000256" key="1">
    <source>
        <dbReference type="SAM" id="MobiDB-lite"/>
    </source>
</evidence>
<feature type="region of interest" description="Disordered" evidence="1">
    <location>
        <begin position="132"/>
        <end position="169"/>
    </location>
</feature>
<feature type="compositionally biased region" description="Low complexity" evidence="1">
    <location>
        <begin position="141"/>
        <end position="153"/>
    </location>
</feature>
<accession>A0A419SNC9</accession>